<dbReference type="UniPathway" id="UPA00098">
    <property type="reaction ID" value="UER00360"/>
</dbReference>
<dbReference type="InterPro" id="IPR020593">
    <property type="entry name" value="G-glutamylP_reductase_CS"/>
</dbReference>
<dbReference type="GO" id="GO:0004350">
    <property type="term" value="F:glutamate-5-semialdehyde dehydrogenase activity"/>
    <property type="evidence" value="ECO:0007669"/>
    <property type="project" value="UniProtKB-UniRule"/>
</dbReference>
<comment type="similarity">
    <text evidence="7">Belongs to the gamma-glutamyl phosphate reductase family.</text>
</comment>
<dbReference type="InterPro" id="IPR016161">
    <property type="entry name" value="Ald_DH/histidinol_DH"/>
</dbReference>
<evidence type="ECO:0000256" key="2">
    <source>
        <dbReference type="ARBA" id="ARBA00022605"/>
    </source>
</evidence>
<dbReference type="GO" id="GO:0050661">
    <property type="term" value="F:NADP binding"/>
    <property type="evidence" value="ECO:0007669"/>
    <property type="project" value="InterPro"/>
</dbReference>
<evidence type="ECO:0000256" key="1">
    <source>
        <dbReference type="ARBA" id="ARBA00004985"/>
    </source>
</evidence>
<dbReference type="AlphaFoldDB" id="A0A064C132"/>
<comment type="caution">
    <text evidence="10">The sequence shown here is derived from an EMBL/GenBank/DDBJ whole genome shotgun (WGS) entry which is preliminary data.</text>
</comment>
<evidence type="ECO:0000256" key="3">
    <source>
        <dbReference type="ARBA" id="ARBA00022650"/>
    </source>
</evidence>
<dbReference type="PANTHER" id="PTHR11063:SF8">
    <property type="entry name" value="DELTA-1-PYRROLINE-5-CARBOXYLATE SYNTHASE"/>
    <property type="match status" value="1"/>
</dbReference>
<evidence type="ECO:0000313" key="10">
    <source>
        <dbReference type="EMBL" id="TVX68824.1"/>
    </source>
</evidence>
<dbReference type="PIRSF" id="PIRSF000151">
    <property type="entry name" value="GPR"/>
    <property type="match status" value="1"/>
</dbReference>
<dbReference type="EC" id="1.2.1.41" evidence="7"/>
<dbReference type="PROSITE" id="PS01223">
    <property type="entry name" value="PROA"/>
    <property type="match status" value="1"/>
</dbReference>
<name>A0A064C132_STREE</name>
<evidence type="ECO:0000313" key="12">
    <source>
        <dbReference type="Proteomes" id="UP000315060"/>
    </source>
</evidence>
<protein>
    <recommendedName>
        <fullName evidence="7">Gamma-glutamyl phosphate reductase</fullName>
        <shortName evidence="7">GPR</shortName>
        <ecNumber evidence="7">1.2.1.41</ecNumber>
    </recommendedName>
    <alternativeName>
        <fullName evidence="7">Glutamate-5-semialdehyde dehydrogenase</fullName>
    </alternativeName>
    <alternativeName>
        <fullName evidence="7">Glutamyl-gamma-semialdehyde dehydrogenase</fullName>
        <shortName evidence="7">GSA dehydrogenase</shortName>
    </alternativeName>
</protein>
<dbReference type="NCBIfam" id="NF001221">
    <property type="entry name" value="PRK00197.1"/>
    <property type="match status" value="1"/>
</dbReference>
<keyword evidence="4 7" id="KW-0521">NADP</keyword>
<evidence type="ECO:0000256" key="6">
    <source>
        <dbReference type="ARBA" id="ARBA00049024"/>
    </source>
</evidence>
<comment type="function">
    <text evidence="7">Catalyzes the NADPH-dependent reduction of L-glutamate 5-phosphate into L-glutamate 5-semialdehyde and phosphate. The product spontaneously undergoes cyclization to form 1-pyrroline-5-carboxylate.</text>
</comment>
<dbReference type="SUPFAM" id="SSF53720">
    <property type="entry name" value="ALDH-like"/>
    <property type="match status" value="1"/>
</dbReference>
<dbReference type="InterPro" id="IPR015590">
    <property type="entry name" value="Aldehyde_DH_dom"/>
</dbReference>
<dbReference type="RefSeq" id="WP_016398652.1">
    <property type="nucleotide sequence ID" value="NZ_CHPG01000017.1"/>
</dbReference>
<dbReference type="GO" id="GO:0055129">
    <property type="term" value="P:L-proline biosynthetic process"/>
    <property type="evidence" value="ECO:0007669"/>
    <property type="project" value="UniProtKB-UniRule"/>
</dbReference>
<comment type="subcellular location">
    <subcellularLocation>
        <location evidence="7">Cytoplasm</location>
    </subcellularLocation>
</comment>
<dbReference type="InterPro" id="IPR016163">
    <property type="entry name" value="Ald_DH_C"/>
</dbReference>
<dbReference type="EMBL" id="CMWB01000022">
    <property type="protein sequence ID" value="CKJ19096.1"/>
    <property type="molecule type" value="Genomic_DNA"/>
</dbReference>
<dbReference type="InterPro" id="IPR012134">
    <property type="entry name" value="Glu-5-SA_DH"/>
</dbReference>
<accession>A0A064C132</accession>
<dbReference type="GO" id="GO:0005737">
    <property type="term" value="C:cytoplasm"/>
    <property type="evidence" value="ECO:0007669"/>
    <property type="project" value="UniProtKB-SubCell"/>
</dbReference>
<keyword evidence="2 7" id="KW-0028">Amino-acid biosynthesis</keyword>
<organism evidence="10 12">
    <name type="scientific">Streptococcus pneumoniae</name>
    <dbReference type="NCBI Taxonomy" id="1313"/>
    <lineage>
        <taxon>Bacteria</taxon>
        <taxon>Bacillati</taxon>
        <taxon>Bacillota</taxon>
        <taxon>Bacilli</taxon>
        <taxon>Lactobacillales</taxon>
        <taxon>Streptococcaceae</taxon>
        <taxon>Streptococcus</taxon>
    </lineage>
</organism>
<keyword evidence="7" id="KW-0963">Cytoplasm</keyword>
<evidence type="ECO:0000256" key="7">
    <source>
        <dbReference type="HAMAP-Rule" id="MF_00412"/>
    </source>
</evidence>
<comment type="catalytic activity">
    <reaction evidence="6 7">
        <text>L-glutamate 5-semialdehyde + phosphate + NADP(+) = L-glutamyl 5-phosphate + NADPH + H(+)</text>
        <dbReference type="Rhea" id="RHEA:19541"/>
        <dbReference type="ChEBI" id="CHEBI:15378"/>
        <dbReference type="ChEBI" id="CHEBI:43474"/>
        <dbReference type="ChEBI" id="CHEBI:57783"/>
        <dbReference type="ChEBI" id="CHEBI:58066"/>
        <dbReference type="ChEBI" id="CHEBI:58274"/>
        <dbReference type="ChEBI" id="CHEBI:58349"/>
        <dbReference type="EC" id="1.2.1.41"/>
    </reaction>
</comment>
<feature type="domain" description="Aldehyde dehydrogenase" evidence="8">
    <location>
        <begin position="14"/>
        <end position="276"/>
    </location>
</feature>
<dbReference type="HAMAP" id="MF_00412">
    <property type="entry name" value="ProA"/>
    <property type="match status" value="1"/>
</dbReference>
<dbReference type="Gene3D" id="3.40.605.10">
    <property type="entry name" value="Aldehyde Dehydrogenase, Chain A, domain 1"/>
    <property type="match status" value="1"/>
</dbReference>
<dbReference type="Proteomes" id="UP000315060">
    <property type="component" value="Unassembled WGS sequence"/>
</dbReference>
<evidence type="ECO:0000313" key="9">
    <source>
        <dbReference type="EMBL" id="CKJ19096.1"/>
    </source>
</evidence>
<evidence type="ECO:0000256" key="4">
    <source>
        <dbReference type="ARBA" id="ARBA00022857"/>
    </source>
</evidence>
<proteinExistence type="inferred from homology"/>
<dbReference type="FunFam" id="3.40.309.10:FF:000006">
    <property type="entry name" value="Gamma-glutamyl phosphate reductase"/>
    <property type="match status" value="1"/>
</dbReference>
<reference evidence="10 12" key="2">
    <citation type="submission" date="2019-07" db="EMBL/GenBank/DDBJ databases">
        <authorList>
            <person name="Mohale T."/>
        </authorList>
    </citation>
    <scope>NUCLEOTIDE SEQUENCE [LARGE SCALE GENOMIC DNA]</scope>
    <source>
        <strain evidence="10 12">NTPn 59</strain>
    </source>
</reference>
<dbReference type="Gene3D" id="3.40.309.10">
    <property type="entry name" value="Aldehyde Dehydrogenase, Chain A, domain 2"/>
    <property type="match status" value="1"/>
</dbReference>
<evidence type="ECO:0000313" key="11">
    <source>
        <dbReference type="Proteomes" id="UP000045541"/>
    </source>
</evidence>
<dbReference type="InterPro" id="IPR016162">
    <property type="entry name" value="Ald_DH_N"/>
</dbReference>
<keyword evidence="5 7" id="KW-0560">Oxidoreductase</keyword>
<dbReference type="NCBIfam" id="TIGR00407">
    <property type="entry name" value="proA"/>
    <property type="match status" value="1"/>
</dbReference>
<dbReference type="PANTHER" id="PTHR11063">
    <property type="entry name" value="GLUTAMATE SEMIALDEHYDE DEHYDROGENASE"/>
    <property type="match status" value="1"/>
</dbReference>
<dbReference type="Pfam" id="PF00171">
    <property type="entry name" value="Aldedh"/>
    <property type="match status" value="1"/>
</dbReference>
<comment type="pathway">
    <text evidence="1 7">Amino-acid biosynthesis; L-proline biosynthesis; L-glutamate 5-semialdehyde from L-glutamate: step 2/2.</text>
</comment>
<gene>
    <name evidence="7 9" type="primary">proA</name>
    <name evidence="10" type="ORF">AZJ28_08415</name>
    <name evidence="9" type="ORF">ERS096071_01320</name>
</gene>
<evidence type="ECO:0000256" key="5">
    <source>
        <dbReference type="ARBA" id="ARBA00023002"/>
    </source>
</evidence>
<dbReference type="Proteomes" id="UP000045541">
    <property type="component" value="Unassembled WGS sequence"/>
</dbReference>
<evidence type="ECO:0000259" key="8">
    <source>
        <dbReference type="Pfam" id="PF00171"/>
    </source>
</evidence>
<sequence length="420" mass="45359">MVSRQEQFEQVQAVKKSINTASEEVKNQALLAMADHLVAATEEILAANALDMAAAKGKISDVMLDRLYLDADRIEAMARGIREVVALPDPIGEVLETSQLENGLVITKKRVAMGVIGIIYESRPNVTSDAAALTLKSGNAVVLRSGKDAYQTTHAIVTVLKKGLETTTIHPNVIQLVEDTSRESSYAMMKAKGYLDLLIPRGGAGLINAVVENAIVPVIETGTGIVHVYVDKDADEDKALSIINNAKTSRPSVCNAMEVLLVHEDKAASFLPRLDQMLVAERKEVGLEPIQFRLDSKASQFVSGQVAEAQDFDTEFLDYVLAVKVVSSLEEAVTHIETHSTHHSDAIVTENAEAAAYFTDQVDSAAVYVNASTRFTDGGQFGLGCEMGISTQKLHARGPMGLKELTSYKYVVAGDGQIRE</sequence>
<dbReference type="CDD" id="cd07079">
    <property type="entry name" value="ALDH_F18-19_ProA-GPR"/>
    <property type="match status" value="1"/>
</dbReference>
<reference evidence="9 11" key="1">
    <citation type="submission" date="2015-03" db="EMBL/GenBank/DDBJ databases">
        <authorList>
            <consortium name="Pathogen Informatics"/>
            <person name="Murphy D."/>
        </authorList>
    </citation>
    <scope>NUCLEOTIDE SEQUENCE [LARGE SCALE GENOMIC DNA]</scope>
    <source>
        <strain evidence="9 11">0310</strain>
    </source>
</reference>
<dbReference type="InterPro" id="IPR000965">
    <property type="entry name" value="GPR_dom"/>
</dbReference>
<keyword evidence="3 7" id="KW-0641">Proline biosynthesis</keyword>
<dbReference type="EMBL" id="VMYC01000143">
    <property type="protein sequence ID" value="TVX68824.1"/>
    <property type="molecule type" value="Genomic_DNA"/>
</dbReference>